<evidence type="ECO:0000313" key="1">
    <source>
        <dbReference type="EMBL" id="VEP16692.1"/>
    </source>
</evidence>
<dbReference type="EMBL" id="CAACVJ010000427">
    <property type="protein sequence ID" value="VEP16692.1"/>
    <property type="molecule type" value="Genomic_DNA"/>
</dbReference>
<protein>
    <submittedName>
        <fullName evidence="1">Uncharacterized protein</fullName>
    </submittedName>
</protein>
<evidence type="ECO:0000313" key="2">
    <source>
        <dbReference type="Proteomes" id="UP000320055"/>
    </source>
</evidence>
<gene>
    <name evidence="1" type="ORF">H1P_4830002</name>
</gene>
<dbReference type="Proteomes" id="UP000320055">
    <property type="component" value="Unassembled WGS sequence"/>
</dbReference>
<proteinExistence type="predicted"/>
<keyword evidence="2" id="KW-1185">Reference proteome</keyword>
<name>A0A563VZ00_9CYAN</name>
<sequence length="44" mass="5036">MRQNQDWSVNPQFKTEFLHLQAEIDSVLQKIKTGAEISSSTSKN</sequence>
<dbReference type="AlphaFoldDB" id="A0A563VZ00"/>
<organism evidence="1 2">
    <name type="scientific">Hyella patelloides LEGE 07179</name>
    <dbReference type="NCBI Taxonomy" id="945734"/>
    <lineage>
        <taxon>Bacteria</taxon>
        <taxon>Bacillati</taxon>
        <taxon>Cyanobacteriota</taxon>
        <taxon>Cyanophyceae</taxon>
        <taxon>Pleurocapsales</taxon>
        <taxon>Hyellaceae</taxon>
        <taxon>Hyella</taxon>
    </lineage>
</organism>
<accession>A0A563VZ00</accession>
<reference evidence="1 2" key="1">
    <citation type="submission" date="2019-01" db="EMBL/GenBank/DDBJ databases">
        <authorList>
            <person name="Brito A."/>
        </authorList>
    </citation>
    <scope>NUCLEOTIDE SEQUENCE [LARGE SCALE GENOMIC DNA]</scope>
    <source>
        <strain evidence="1">1</strain>
    </source>
</reference>